<gene>
    <name evidence="2" type="ORF">SVIM_LOCUS315022</name>
</gene>
<evidence type="ECO:0000313" key="2">
    <source>
        <dbReference type="EMBL" id="VFU48294.1"/>
    </source>
</evidence>
<feature type="compositionally biased region" description="Basic and acidic residues" evidence="1">
    <location>
        <begin position="82"/>
        <end position="93"/>
    </location>
</feature>
<protein>
    <submittedName>
        <fullName evidence="2">Uncharacterized protein</fullName>
    </submittedName>
</protein>
<evidence type="ECO:0000256" key="1">
    <source>
        <dbReference type="SAM" id="MobiDB-lite"/>
    </source>
</evidence>
<dbReference type="EMBL" id="CAADRP010001696">
    <property type="protein sequence ID" value="VFU48294.1"/>
    <property type="molecule type" value="Genomic_DNA"/>
</dbReference>
<sequence length="162" mass="18341">MEPVGLFKFLLSHAMNTKNLDILYTGFNQVSYSVLMYTISPNKWYQSLLPNKPRKYQETTEMLLILIKLCKRTSRSSSLDNCKGEGFSHRGEDPTTSGEDGGIGLESSNLGGGTDLSVYAQRRGTRKFDLKPNIDEAVGGYRMCKRFQAFKTSFKERFCPKI</sequence>
<name>A0A6N2MJS7_SALVM</name>
<proteinExistence type="predicted"/>
<feature type="region of interest" description="Disordered" evidence="1">
    <location>
        <begin position="76"/>
        <end position="100"/>
    </location>
</feature>
<accession>A0A6N2MJS7</accession>
<organism evidence="2">
    <name type="scientific">Salix viminalis</name>
    <name type="common">Common osier</name>
    <name type="synonym">Basket willow</name>
    <dbReference type="NCBI Taxonomy" id="40686"/>
    <lineage>
        <taxon>Eukaryota</taxon>
        <taxon>Viridiplantae</taxon>
        <taxon>Streptophyta</taxon>
        <taxon>Embryophyta</taxon>
        <taxon>Tracheophyta</taxon>
        <taxon>Spermatophyta</taxon>
        <taxon>Magnoliopsida</taxon>
        <taxon>eudicotyledons</taxon>
        <taxon>Gunneridae</taxon>
        <taxon>Pentapetalae</taxon>
        <taxon>rosids</taxon>
        <taxon>fabids</taxon>
        <taxon>Malpighiales</taxon>
        <taxon>Salicaceae</taxon>
        <taxon>Saliceae</taxon>
        <taxon>Salix</taxon>
    </lineage>
</organism>
<reference evidence="2" key="1">
    <citation type="submission" date="2019-03" db="EMBL/GenBank/DDBJ databases">
        <authorList>
            <person name="Mank J."/>
            <person name="Almeida P."/>
        </authorList>
    </citation>
    <scope>NUCLEOTIDE SEQUENCE</scope>
    <source>
        <strain evidence="2">78183</strain>
    </source>
</reference>
<dbReference type="AlphaFoldDB" id="A0A6N2MJS7"/>